<dbReference type="OrthoDB" id="5514100at2"/>
<dbReference type="SUPFAM" id="SSF46689">
    <property type="entry name" value="Homeodomain-like"/>
    <property type="match status" value="1"/>
</dbReference>
<organism evidence="2 3">
    <name type="scientific">Polyangium spumosum</name>
    <dbReference type="NCBI Taxonomy" id="889282"/>
    <lineage>
        <taxon>Bacteria</taxon>
        <taxon>Pseudomonadati</taxon>
        <taxon>Myxococcota</taxon>
        <taxon>Polyangia</taxon>
        <taxon>Polyangiales</taxon>
        <taxon>Polyangiaceae</taxon>
        <taxon>Polyangium</taxon>
    </lineage>
</organism>
<dbReference type="AlphaFoldDB" id="A0A6N7Q2A0"/>
<evidence type="ECO:0000256" key="1">
    <source>
        <dbReference type="SAM" id="MobiDB-lite"/>
    </source>
</evidence>
<dbReference type="InterPro" id="IPR009057">
    <property type="entry name" value="Homeodomain-like_sf"/>
</dbReference>
<dbReference type="EMBL" id="WJIE01000026">
    <property type="protein sequence ID" value="MRG98159.1"/>
    <property type="molecule type" value="Genomic_DNA"/>
</dbReference>
<dbReference type="Pfam" id="PF13384">
    <property type="entry name" value="HTH_23"/>
    <property type="match status" value="1"/>
</dbReference>
<proteinExistence type="predicted"/>
<feature type="region of interest" description="Disordered" evidence="1">
    <location>
        <begin position="77"/>
        <end position="98"/>
    </location>
</feature>
<dbReference type="RefSeq" id="WP_153824932.1">
    <property type="nucleotide sequence ID" value="NZ_WJIE01000026.1"/>
</dbReference>
<dbReference type="Gene3D" id="1.10.10.10">
    <property type="entry name" value="Winged helix-like DNA-binding domain superfamily/Winged helix DNA-binding domain"/>
    <property type="match status" value="1"/>
</dbReference>
<name>A0A6N7Q2A0_9BACT</name>
<accession>A0A6N7Q2A0</accession>
<gene>
    <name evidence="2" type="ORF">GF068_40550</name>
</gene>
<sequence>MNRGRPKTPLVLTTEERDILTGHVRRGKTPQRLALRARIVLLCADGQDNKAVAKRLGVTEETVGKWRSRFLRRRLQGLADEPRSGAPCKSPRNETTWT</sequence>
<protein>
    <submittedName>
        <fullName evidence="2">Helix-turn-helix domain-containing protein</fullName>
    </submittedName>
</protein>
<reference evidence="2 3" key="1">
    <citation type="submission" date="2019-10" db="EMBL/GenBank/DDBJ databases">
        <title>A soil myxobacterium in the family Polyangiaceae.</title>
        <authorList>
            <person name="Li Y."/>
            <person name="Wang J."/>
        </authorList>
    </citation>
    <scope>NUCLEOTIDE SEQUENCE [LARGE SCALE GENOMIC DNA]</scope>
    <source>
        <strain evidence="2 3">DSM 14734</strain>
    </source>
</reference>
<evidence type="ECO:0000313" key="3">
    <source>
        <dbReference type="Proteomes" id="UP000440224"/>
    </source>
</evidence>
<evidence type="ECO:0000313" key="2">
    <source>
        <dbReference type="EMBL" id="MRG98159.1"/>
    </source>
</evidence>
<keyword evidence="3" id="KW-1185">Reference proteome</keyword>
<dbReference type="Proteomes" id="UP000440224">
    <property type="component" value="Unassembled WGS sequence"/>
</dbReference>
<dbReference type="InterPro" id="IPR036388">
    <property type="entry name" value="WH-like_DNA-bd_sf"/>
</dbReference>
<comment type="caution">
    <text evidence="2">The sequence shown here is derived from an EMBL/GenBank/DDBJ whole genome shotgun (WGS) entry which is preliminary data.</text>
</comment>